<reference evidence="17" key="1">
    <citation type="submission" date="2022-03" db="EMBL/GenBank/DDBJ databases">
        <authorList>
            <person name="Legras J.-L."/>
            <person name="Devillers H."/>
            <person name="Grondin C."/>
        </authorList>
    </citation>
    <scope>NUCLEOTIDE SEQUENCE</scope>
    <source>
        <strain evidence="17">CLIB 1423</strain>
    </source>
</reference>
<dbReference type="Pfam" id="PF00096">
    <property type="entry name" value="zf-C2H2"/>
    <property type="match status" value="2"/>
</dbReference>
<comment type="caution">
    <text evidence="17">The sequence shown here is derived from an EMBL/GenBank/DDBJ whole genome shotgun (WGS) entry which is preliminary data.</text>
</comment>
<dbReference type="EMBL" id="CAKXYY010000015">
    <property type="protein sequence ID" value="CAH2354188.1"/>
    <property type="molecule type" value="Genomic_DNA"/>
</dbReference>
<keyword evidence="7" id="KW-0805">Transcription regulation</keyword>
<feature type="region of interest" description="Disordered" evidence="15">
    <location>
        <begin position="363"/>
        <end position="417"/>
    </location>
</feature>
<feature type="region of interest" description="Disordered" evidence="15">
    <location>
        <begin position="55"/>
        <end position="167"/>
    </location>
</feature>
<feature type="compositionally biased region" description="Polar residues" evidence="15">
    <location>
        <begin position="66"/>
        <end position="84"/>
    </location>
</feature>
<dbReference type="InterPro" id="IPR036236">
    <property type="entry name" value="Znf_C2H2_sf"/>
</dbReference>
<comment type="function">
    <text evidence="12">Involved in glucose repression of glucose metabolism genes.</text>
</comment>
<dbReference type="GO" id="GO:0005737">
    <property type="term" value="C:cytoplasm"/>
    <property type="evidence" value="ECO:0007669"/>
    <property type="project" value="TreeGrafter"/>
</dbReference>
<dbReference type="AlphaFoldDB" id="A0A9P0QSM5"/>
<dbReference type="PROSITE" id="PS00028">
    <property type="entry name" value="ZINC_FINGER_C2H2_1"/>
    <property type="match status" value="2"/>
</dbReference>
<evidence type="ECO:0000256" key="1">
    <source>
        <dbReference type="ARBA" id="ARBA00004123"/>
    </source>
</evidence>
<evidence type="ECO:0000313" key="18">
    <source>
        <dbReference type="Proteomes" id="UP000837801"/>
    </source>
</evidence>
<keyword evidence="2" id="KW-0678">Repressor</keyword>
<comment type="similarity">
    <text evidence="11">Belongs to the creA/MIG C2H2-type zinc-finger protein family.</text>
</comment>
<keyword evidence="6" id="KW-0862">Zinc</keyword>
<dbReference type="Proteomes" id="UP000837801">
    <property type="component" value="Unassembled WGS sequence"/>
</dbReference>
<organism evidence="17 18">
    <name type="scientific">[Candida] railenensis</name>
    <dbReference type="NCBI Taxonomy" id="45579"/>
    <lineage>
        <taxon>Eukaryota</taxon>
        <taxon>Fungi</taxon>
        <taxon>Dikarya</taxon>
        <taxon>Ascomycota</taxon>
        <taxon>Saccharomycotina</taxon>
        <taxon>Pichiomycetes</taxon>
        <taxon>Debaryomycetaceae</taxon>
        <taxon>Kurtzmaniella</taxon>
    </lineage>
</organism>
<feature type="domain" description="C2H2-type" evidence="16">
    <location>
        <begin position="42"/>
        <end position="71"/>
    </location>
</feature>
<dbReference type="InterPro" id="IPR051007">
    <property type="entry name" value="creA/MIG_C2H2-ZnF"/>
</dbReference>
<feature type="compositionally biased region" description="Polar residues" evidence="15">
    <location>
        <begin position="91"/>
        <end position="102"/>
    </location>
</feature>
<comment type="subcellular location">
    <subcellularLocation>
        <location evidence="1">Nucleus</location>
    </subcellularLocation>
</comment>
<dbReference type="InterPro" id="IPR013087">
    <property type="entry name" value="Znf_C2H2_type"/>
</dbReference>
<evidence type="ECO:0000256" key="7">
    <source>
        <dbReference type="ARBA" id="ARBA00023015"/>
    </source>
</evidence>
<gene>
    <name evidence="17" type="ORF">CLIB1423_15S00562</name>
</gene>
<evidence type="ECO:0000256" key="13">
    <source>
        <dbReference type="ARBA" id="ARBA00068528"/>
    </source>
</evidence>
<proteinExistence type="inferred from homology"/>
<dbReference type="GO" id="GO:0005634">
    <property type="term" value="C:nucleus"/>
    <property type="evidence" value="ECO:0007669"/>
    <property type="project" value="UniProtKB-SubCell"/>
</dbReference>
<dbReference type="SUPFAM" id="SSF57667">
    <property type="entry name" value="beta-beta-alpha zinc fingers"/>
    <property type="match status" value="1"/>
</dbReference>
<evidence type="ECO:0000256" key="11">
    <source>
        <dbReference type="ARBA" id="ARBA00038023"/>
    </source>
</evidence>
<feature type="region of interest" description="Disordered" evidence="15">
    <location>
        <begin position="444"/>
        <end position="466"/>
    </location>
</feature>
<keyword evidence="10" id="KW-0539">Nucleus</keyword>
<name>A0A9P0QSM5_9ASCO</name>
<dbReference type="Gene3D" id="3.30.160.60">
    <property type="entry name" value="Classic Zinc Finger"/>
    <property type="match status" value="2"/>
</dbReference>
<evidence type="ECO:0000256" key="6">
    <source>
        <dbReference type="ARBA" id="ARBA00022833"/>
    </source>
</evidence>
<keyword evidence="18" id="KW-1185">Reference proteome</keyword>
<dbReference type="PANTHER" id="PTHR47428">
    <property type="entry name" value="REGULATORY PROTEIN MIG1-RELATED"/>
    <property type="match status" value="1"/>
</dbReference>
<keyword evidence="5 14" id="KW-0863">Zinc-finger</keyword>
<accession>A0A9P0QSM5</accession>
<keyword evidence="3" id="KW-0479">Metal-binding</keyword>
<feature type="compositionally biased region" description="Polar residues" evidence="15">
    <location>
        <begin position="317"/>
        <end position="332"/>
    </location>
</feature>
<protein>
    <recommendedName>
        <fullName evidence="13">Regulatory protein MIG1</fullName>
    </recommendedName>
</protein>
<keyword evidence="4" id="KW-0677">Repeat</keyword>
<evidence type="ECO:0000256" key="15">
    <source>
        <dbReference type="SAM" id="MobiDB-lite"/>
    </source>
</evidence>
<evidence type="ECO:0000259" key="16">
    <source>
        <dbReference type="PROSITE" id="PS50157"/>
    </source>
</evidence>
<dbReference type="SMART" id="SM00355">
    <property type="entry name" value="ZnF_C2H2"/>
    <property type="match status" value="2"/>
</dbReference>
<evidence type="ECO:0000256" key="5">
    <source>
        <dbReference type="ARBA" id="ARBA00022771"/>
    </source>
</evidence>
<evidence type="ECO:0000256" key="3">
    <source>
        <dbReference type="ARBA" id="ARBA00022723"/>
    </source>
</evidence>
<evidence type="ECO:0000256" key="2">
    <source>
        <dbReference type="ARBA" id="ARBA00022491"/>
    </source>
</evidence>
<evidence type="ECO:0000313" key="17">
    <source>
        <dbReference type="EMBL" id="CAH2354188.1"/>
    </source>
</evidence>
<keyword evidence="9" id="KW-0804">Transcription</keyword>
<evidence type="ECO:0000256" key="12">
    <source>
        <dbReference type="ARBA" id="ARBA00056233"/>
    </source>
</evidence>
<feature type="compositionally biased region" description="Polar residues" evidence="15">
    <location>
        <begin position="116"/>
        <end position="127"/>
    </location>
</feature>
<evidence type="ECO:0000256" key="9">
    <source>
        <dbReference type="ARBA" id="ARBA00023163"/>
    </source>
</evidence>
<feature type="domain" description="C2H2-type" evidence="16">
    <location>
        <begin position="14"/>
        <end position="41"/>
    </location>
</feature>
<evidence type="ECO:0000256" key="14">
    <source>
        <dbReference type="PROSITE-ProRule" id="PRU00042"/>
    </source>
</evidence>
<dbReference type="PROSITE" id="PS50157">
    <property type="entry name" value="ZINC_FINGER_C2H2_2"/>
    <property type="match status" value="2"/>
</dbReference>
<keyword evidence="8" id="KW-0238">DNA-binding</keyword>
<evidence type="ECO:0000256" key="10">
    <source>
        <dbReference type="ARBA" id="ARBA00023242"/>
    </source>
</evidence>
<feature type="compositionally biased region" description="Low complexity" evidence="15">
    <location>
        <begin position="363"/>
        <end position="376"/>
    </location>
</feature>
<evidence type="ECO:0000256" key="8">
    <source>
        <dbReference type="ARBA" id="ARBA00023125"/>
    </source>
</evidence>
<sequence>MMEARKKDPAQRPYKCPMCDKAFHRLEHQTRHIRTHTGEKPHSCSFPGCFKKFSRSDELTRHSRIHTNPNSRRNKNLSKTSSGNGEDGTGKTESGINMTLGSSPPDEHSLGKKRSASPNDSELSSPNADVDVMDSPPSTMMKVESDEEKSSPNAGQEKPKLDRPPSTMNIDILASAASEELKNLETPNNSKSLPSLVDYFEKGNTKQFTHPPSLIKPPLKSSHSYSTNSLQYLTNIAMSQSNNTSNSANNSINSNNGSVYTHSKSYTTLSNSNKTHLNTLSALQRMTPIVQPQPQKNHILEDSDLDYVKQKLKKSRPNSPTPMSFTLPNSPVMGLSTNVTPILSANNSSTNLSGLFMTPVVQNGHSSTQQHHGSSNLHRKTTPPPSTKSRPKNSPGIAQQQDEDSNALPPLRSLNLDLPTNLSMPSFSRINSQYAEPPLIFNKSHRTLSSSSGKSGQLRKYLEEGN</sequence>
<dbReference type="FunFam" id="3.30.160.60:FF:000089">
    <property type="entry name" value="DNA-binding protein creA"/>
    <property type="match status" value="1"/>
</dbReference>
<dbReference type="GO" id="GO:0008270">
    <property type="term" value="F:zinc ion binding"/>
    <property type="evidence" value="ECO:0007669"/>
    <property type="project" value="UniProtKB-KW"/>
</dbReference>
<dbReference type="FunFam" id="3.30.160.60:FF:000152">
    <property type="entry name" value="DNA-binding protein creA"/>
    <property type="match status" value="1"/>
</dbReference>
<dbReference type="PANTHER" id="PTHR47428:SF1">
    <property type="entry name" value="REGULATORY PROTEIN MIG1-RELATED"/>
    <property type="match status" value="1"/>
</dbReference>
<dbReference type="GO" id="GO:0000433">
    <property type="term" value="P:carbon catabolite repression of transcription from RNA polymerase II promoter by glucose"/>
    <property type="evidence" value="ECO:0007669"/>
    <property type="project" value="TreeGrafter"/>
</dbReference>
<evidence type="ECO:0000256" key="4">
    <source>
        <dbReference type="ARBA" id="ARBA00022737"/>
    </source>
</evidence>
<dbReference type="GO" id="GO:0000978">
    <property type="term" value="F:RNA polymerase II cis-regulatory region sequence-specific DNA binding"/>
    <property type="evidence" value="ECO:0007669"/>
    <property type="project" value="TreeGrafter"/>
</dbReference>
<dbReference type="OrthoDB" id="654211at2759"/>
<feature type="region of interest" description="Disordered" evidence="15">
    <location>
        <begin position="311"/>
        <end position="332"/>
    </location>
</feature>